<protein>
    <recommendedName>
        <fullName evidence="1">DUF7588 domain-containing protein</fullName>
    </recommendedName>
</protein>
<proteinExistence type="predicted"/>
<accession>A0ABD3A4W9</accession>
<reference evidence="2 3" key="1">
    <citation type="submission" date="2024-11" db="EMBL/GenBank/DDBJ databases">
        <title>A near-complete genome assembly of Cinchona calisaya.</title>
        <authorList>
            <person name="Lian D.C."/>
            <person name="Zhao X.W."/>
            <person name="Wei L."/>
        </authorList>
    </citation>
    <scope>NUCLEOTIDE SEQUENCE [LARGE SCALE GENOMIC DNA]</scope>
    <source>
        <tissue evidence="2">Nenye</tissue>
    </source>
</reference>
<keyword evidence="3" id="KW-1185">Reference proteome</keyword>
<sequence length="184" mass="21544">MHGIYLETPQQVQSEPDVGSEIGLGYKVQHPSSTTSYKINMISHQTLSHDQLKENLKRAVLDFKQEKYSAFRNWFFSYYSDKQQKQIQDSYYYFIKHTMCYMDFFNWFYVEYRAQLIENNVDISVIELTDTDYVLNDGKNTVFKSIHPLCSYIKLGNSGAIATPFLSNDNHNNITQQGNFIVLN</sequence>
<organism evidence="2 3">
    <name type="scientific">Cinchona calisaya</name>
    <dbReference type="NCBI Taxonomy" id="153742"/>
    <lineage>
        <taxon>Eukaryota</taxon>
        <taxon>Viridiplantae</taxon>
        <taxon>Streptophyta</taxon>
        <taxon>Embryophyta</taxon>
        <taxon>Tracheophyta</taxon>
        <taxon>Spermatophyta</taxon>
        <taxon>Magnoliopsida</taxon>
        <taxon>eudicotyledons</taxon>
        <taxon>Gunneridae</taxon>
        <taxon>Pentapetalae</taxon>
        <taxon>asterids</taxon>
        <taxon>lamiids</taxon>
        <taxon>Gentianales</taxon>
        <taxon>Rubiaceae</taxon>
        <taxon>Cinchonoideae</taxon>
        <taxon>Cinchoneae</taxon>
        <taxon>Cinchona</taxon>
    </lineage>
</organism>
<dbReference type="Proteomes" id="UP001630127">
    <property type="component" value="Unassembled WGS sequence"/>
</dbReference>
<evidence type="ECO:0000313" key="2">
    <source>
        <dbReference type="EMBL" id="KAL3524763.1"/>
    </source>
</evidence>
<evidence type="ECO:0000313" key="3">
    <source>
        <dbReference type="Proteomes" id="UP001630127"/>
    </source>
</evidence>
<name>A0ABD3A4W9_9GENT</name>
<dbReference type="InterPro" id="IPR056010">
    <property type="entry name" value="DUF7588"/>
</dbReference>
<gene>
    <name evidence="2" type="ORF">ACH5RR_013135</name>
</gene>
<comment type="caution">
    <text evidence="2">The sequence shown here is derived from an EMBL/GenBank/DDBJ whole genome shotgun (WGS) entry which is preliminary data.</text>
</comment>
<dbReference type="Pfam" id="PF24496">
    <property type="entry name" value="DUF7588"/>
    <property type="match status" value="1"/>
</dbReference>
<feature type="domain" description="DUF7588" evidence="1">
    <location>
        <begin position="62"/>
        <end position="119"/>
    </location>
</feature>
<dbReference type="AlphaFoldDB" id="A0ABD3A4W9"/>
<dbReference type="EMBL" id="JBJUIK010000006">
    <property type="protein sequence ID" value="KAL3524763.1"/>
    <property type="molecule type" value="Genomic_DNA"/>
</dbReference>
<evidence type="ECO:0000259" key="1">
    <source>
        <dbReference type="Pfam" id="PF24496"/>
    </source>
</evidence>